<dbReference type="VEuPathDB" id="FungiDB:MUCCIDRAFT_110702"/>
<organism evidence="4 5">
    <name type="scientific">Mucor lusitanicus CBS 277.49</name>
    <dbReference type="NCBI Taxonomy" id="747725"/>
    <lineage>
        <taxon>Eukaryota</taxon>
        <taxon>Fungi</taxon>
        <taxon>Fungi incertae sedis</taxon>
        <taxon>Mucoromycota</taxon>
        <taxon>Mucoromycotina</taxon>
        <taxon>Mucoromycetes</taxon>
        <taxon>Mucorales</taxon>
        <taxon>Mucorineae</taxon>
        <taxon>Mucoraceae</taxon>
        <taxon>Mucor</taxon>
    </lineage>
</organism>
<feature type="coiled-coil region" evidence="2">
    <location>
        <begin position="178"/>
        <end position="254"/>
    </location>
</feature>
<feature type="compositionally biased region" description="Basic and acidic residues" evidence="3">
    <location>
        <begin position="41"/>
        <end position="74"/>
    </location>
</feature>
<feature type="compositionally biased region" description="Polar residues" evidence="3">
    <location>
        <begin position="15"/>
        <end position="35"/>
    </location>
</feature>
<dbReference type="GO" id="GO:0005685">
    <property type="term" value="C:U1 snRNP"/>
    <property type="evidence" value="ECO:0007669"/>
    <property type="project" value="InterPro"/>
</dbReference>
<feature type="compositionally biased region" description="Basic and acidic residues" evidence="3">
    <location>
        <begin position="323"/>
        <end position="365"/>
    </location>
</feature>
<dbReference type="OrthoDB" id="153872at2759"/>
<protein>
    <submittedName>
        <fullName evidence="4">Uncharacterized protein</fullName>
    </submittedName>
</protein>
<keyword evidence="2" id="KW-0175">Coiled coil</keyword>
<dbReference type="Pfam" id="PF03194">
    <property type="entry name" value="LUC7"/>
    <property type="match status" value="1"/>
</dbReference>
<dbReference type="InterPro" id="IPR004882">
    <property type="entry name" value="Luc7-rel"/>
</dbReference>
<gene>
    <name evidence="4" type="ORF">MUCCIDRAFT_110702</name>
</gene>
<keyword evidence="5" id="KW-1185">Reference proteome</keyword>
<dbReference type="AlphaFoldDB" id="A0A168LQ62"/>
<dbReference type="PANTHER" id="PTHR12375">
    <property type="entry name" value="RNA-BINDING PROTEIN LUC7-RELATED"/>
    <property type="match status" value="1"/>
</dbReference>
<reference evidence="4 5" key="1">
    <citation type="submission" date="2015-06" db="EMBL/GenBank/DDBJ databases">
        <title>Expansion of signal transduction pathways in fungi by whole-genome duplication.</title>
        <authorList>
            <consortium name="DOE Joint Genome Institute"/>
            <person name="Corrochano L.M."/>
            <person name="Kuo A."/>
            <person name="Marcet-Houben M."/>
            <person name="Polaino S."/>
            <person name="Salamov A."/>
            <person name="Villalobos J.M."/>
            <person name="Alvarez M.I."/>
            <person name="Avalos J."/>
            <person name="Benito E.P."/>
            <person name="Benoit I."/>
            <person name="Burger G."/>
            <person name="Camino L.P."/>
            <person name="Canovas D."/>
            <person name="Cerda-Olmedo E."/>
            <person name="Cheng J.-F."/>
            <person name="Dominguez A."/>
            <person name="Elias M."/>
            <person name="Eslava A.P."/>
            <person name="Glaser F."/>
            <person name="Grimwood J."/>
            <person name="Gutierrez G."/>
            <person name="Heitman J."/>
            <person name="Henrissat B."/>
            <person name="Iturriaga E.A."/>
            <person name="Lang B.F."/>
            <person name="Lavin J.L."/>
            <person name="Lee S."/>
            <person name="Li W."/>
            <person name="Lindquist E."/>
            <person name="Lopez-Garcia S."/>
            <person name="Luque E.M."/>
            <person name="Marcos A.T."/>
            <person name="Martin J."/>
            <person name="Mccluskey K."/>
            <person name="Medina H.R."/>
            <person name="Miralles-Duran A."/>
            <person name="Miyazaki A."/>
            <person name="Munoz-Torres E."/>
            <person name="Oguiza J.A."/>
            <person name="Ohm R."/>
            <person name="Olmedo M."/>
            <person name="Orejas M."/>
            <person name="Ortiz-Castellanos L."/>
            <person name="Pisabarro A.G."/>
            <person name="Rodriguez-Romero J."/>
            <person name="Ruiz-Herrera J."/>
            <person name="Ruiz-Vazquez R."/>
            <person name="Sanz C."/>
            <person name="Schackwitz W."/>
            <person name="Schmutz J."/>
            <person name="Shahriari M."/>
            <person name="Shelest E."/>
            <person name="Silva-Franco F."/>
            <person name="Soanes D."/>
            <person name="Syed K."/>
            <person name="Tagua V.G."/>
            <person name="Talbot N.J."/>
            <person name="Thon M."/>
            <person name="De Vries R.P."/>
            <person name="Wiebenga A."/>
            <person name="Yadav J.S."/>
            <person name="Braun E.L."/>
            <person name="Baker S."/>
            <person name="Garre V."/>
            <person name="Horwitz B."/>
            <person name="Torres-Martinez S."/>
            <person name="Idnurm A."/>
            <person name="Herrera-Estrella A."/>
            <person name="Gabaldon T."/>
            <person name="Grigoriev I.V."/>
        </authorList>
    </citation>
    <scope>NUCLEOTIDE SEQUENCE [LARGE SCALE GENOMIC DNA]</scope>
    <source>
        <strain evidence="4 5">CBS 277.49</strain>
    </source>
</reference>
<feature type="compositionally biased region" description="Basic residues" evidence="3">
    <location>
        <begin position="390"/>
        <end position="404"/>
    </location>
</feature>
<dbReference type="EMBL" id="AMYB01000004">
    <property type="protein sequence ID" value="OAD03823.1"/>
    <property type="molecule type" value="Genomic_DNA"/>
</dbReference>
<comment type="caution">
    <text evidence="4">The sequence shown here is derived from an EMBL/GenBank/DDBJ whole genome shotgun (WGS) entry which is preliminary data.</text>
</comment>
<evidence type="ECO:0000256" key="3">
    <source>
        <dbReference type="SAM" id="MobiDB-lite"/>
    </source>
</evidence>
<evidence type="ECO:0000313" key="4">
    <source>
        <dbReference type="EMBL" id="OAD03823.1"/>
    </source>
</evidence>
<dbReference type="GO" id="GO:0006376">
    <property type="term" value="P:mRNA splice site recognition"/>
    <property type="evidence" value="ECO:0007669"/>
    <property type="project" value="InterPro"/>
</dbReference>
<feature type="compositionally biased region" description="Basic and acidic residues" evidence="3">
    <location>
        <begin position="372"/>
        <end position="389"/>
    </location>
</feature>
<sequence>MSSQSPPSTRSESPFYNQHENATQNNQSESPSVEQPVQMDAKVERSPSRQLSDDTFHLGDSDRDNPQEQEHEGAESVDDDYDYQKAMLEELMSQYVDVDNKDFWDDSVCKHYIVAFCPSQLFTNTKSDLGACDKIHNDRLKERYQKVQDKNKYPYEAEFYDYLNKLISDLSRKIRQGNGRLNIQLDDKAAEVRKEEREEKMVLLDVKIKELLQKVEEAGEEGRVQEATDLQAEVDKLQEELTQFKENADGLSKAEKRMEVCDVCGAFLVTNDSSDRLEAHYQGKQHQGYLKIRDTIEQMRQNRQQQHHQSHGNYPQNNNYSRQRYDYHERRDGGRQRDYRRYSDRGYNRDRNDQRRRGSRDRRDNDDDFAGEIDRYSRRSRRDYDDAPPRRSRSRSPARRSRYD</sequence>
<name>A0A168LQ62_MUCCL</name>
<feature type="compositionally biased region" description="Low complexity" evidence="3">
    <location>
        <begin position="1"/>
        <end position="14"/>
    </location>
</feature>
<evidence type="ECO:0000313" key="5">
    <source>
        <dbReference type="Proteomes" id="UP000077051"/>
    </source>
</evidence>
<evidence type="ECO:0000256" key="1">
    <source>
        <dbReference type="ARBA" id="ARBA00005655"/>
    </source>
</evidence>
<feature type="region of interest" description="Disordered" evidence="3">
    <location>
        <begin position="299"/>
        <end position="404"/>
    </location>
</feature>
<proteinExistence type="inferred from homology"/>
<feature type="compositionally biased region" description="Polar residues" evidence="3">
    <location>
        <begin position="311"/>
        <end position="322"/>
    </location>
</feature>
<feature type="region of interest" description="Disordered" evidence="3">
    <location>
        <begin position="1"/>
        <end position="80"/>
    </location>
</feature>
<accession>A0A168LQ62</accession>
<comment type="similarity">
    <text evidence="1">Belongs to the Luc7 family.</text>
</comment>
<evidence type="ECO:0000256" key="2">
    <source>
        <dbReference type="SAM" id="Coils"/>
    </source>
</evidence>
<dbReference type="GO" id="GO:0003729">
    <property type="term" value="F:mRNA binding"/>
    <property type="evidence" value="ECO:0007669"/>
    <property type="project" value="InterPro"/>
</dbReference>
<dbReference type="STRING" id="747725.A0A168LQ62"/>
<dbReference type="Proteomes" id="UP000077051">
    <property type="component" value="Unassembled WGS sequence"/>
</dbReference>